<organism evidence="2 3">
    <name type="scientific">Dermatophagoides farinae</name>
    <name type="common">American house dust mite</name>
    <dbReference type="NCBI Taxonomy" id="6954"/>
    <lineage>
        <taxon>Eukaryota</taxon>
        <taxon>Metazoa</taxon>
        <taxon>Ecdysozoa</taxon>
        <taxon>Arthropoda</taxon>
        <taxon>Chelicerata</taxon>
        <taxon>Arachnida</taxon>
        <taxon>Acari</taxon>
        <taxon>Acariformes</taxon>
        <taxon>Sarcoptiformes</taxon>
        <taxon>Astigmata</taxon>
        <taxon>Psoroptidia</taxon>
        <taxon>Analgoidea</taxon>
        <taxon>Pyroglyphidae</taxon>
        <taxon>Dermatophagoidinae</taxon>
        <taxon>Dermatophagoides</taxon>
    </lineage>
</organism>
<protein>
    <submittedName>
        <fullName evidence="2">Uncharacterized protein</fullName>
    </submittedName>
</protein>
<feature type="compositionally biased region" description="Basic and acidic residues" evidence="1">
    <location>
        <begin position="1"/>
        <end position="10"/>
    </location>
</feature>
<reference evidence="2" key="1">
    <citation type="submission" date="2013-05" db="EMBL/GenBank/DDBJ databases">
        <authorList>
            <person name="Yim A.K.Y."/>
            <person name="Chan T.F."/>
            <person name="Ji K.M."/>
            <person name="Liu X.Y."/>
            <person name="Zhou J.W."/>
            <person name="Li R.Q."/>
            <person name="Yang K.Y."/>
            <person name="Li J."/>
            <person name="Li M."/>
            <person name="Law P.T.W."/>
            <person name="Wu Y.L."/>
            <person name="Cai Z.L."/>
            <person name="Qin H."/>
            <person name="Bao Y."/>
            <person name="Leung R.K.K."/>
            <person name="Ng P.K.S."/>
            <person name="Zou J."/>
            <person name="Zhong X.J."/>
            <person name="Ran P.X."/>
            <person name="Zhong N.S."/>
            <person name="Liu Z.G."/>
            <person name="Tsui S.K.W."/>
        </authorList>
    </citation>
    <scope>NUCLEOTIDE SEQUENCE</scope>
    <source>
        <strain evidence="2">Derf</strain>
        <tissue evidence="2">Whole organism</tissue>
    </source>
</reference>
<evidence type="ECO:0000313" key="3">
    <source>
        <dbReference type="Proteomes" id="UP000790347"/>
    </source>
</evidence>
<feature type="region of interest" description="Disordered" evidence="1">
    <location>
        <begin position="1"/>
        <end position="20"/>
    </location>
</feature>
<name>A0A922IBB9_DERFA</name>
<dbReference type="AlphaFoldDB" id="A0A922IBB9"/>
<gene>
    <name evidence="2" type="ORF">DERF_006300</name>
</gene>
<dbReference type="Proteomes" id="UP000790347">
    <property type="component" value="Unassembled WGS sequence"/>
</dbReference>
<keyword evidence="3" id="KW-1185">Reference proteome</keyword>
<reference evidence="2" key="2">
    <citation type="journal article" date="2022" name="Res Sq">
        <title>Comparative Genomics Reveals Insights into the Divergent Evolution of Astigmatic Mites and Household Pest Adaptations.</title>
        <authorList>
            <person name="Xiong Q."/>
            <person name="Wan A.T.-Y."/>
            <person name="Liu X.-Y."/>
            <person name="Fung C.S.-H."/>
            <person name="Xiao X."/>
            <person name="Malainual N."/>
            <person name="Hou J."/>
            <person name="Wang L."/>
            <person name="Wang M."/>
            <person name="Yang K."/>
            <person name="Cui Y."/>
            <person name="Leung E."/>
            <person name="Nong W."/>
            <person name="Shin S.-K."/>
            <person name="Au S."/>
            <person name="Jeong K.Y."/>
            <person name="Chew F.T."/>
            <person name="Hui J."/>
            <person name="Leung T.F."/>
            <person name="Tungtrongchitr A."/>
            <person name="Zhong N."/>
            <person name="Liu Z."/>
            <person name="Tsui S."/>
        </authorList>
    </citation>
    <scope>NUCLEOTIDE SEQUENCE</scope>
    <source>
        <strain evidence="2">Derf</strain>
        <tissue evidence="2">Whole organism</tissue>
    </source>
</reference>
<accession>A0A922IBB9</accession>
<evidence type="ECO:0000256" key="1">
    <source>
        <dbReference type="SAM" id="MobiDB-lite"/>
    </source>
</evidence>
<comment type="caution">
    <text evidence="2">The sequence shown here is derived from an EMBL/GenBank/DDBJ whole genome shotgun (WGS) entry which is preliminary data.</text>
</comment>
<evidence type="ECO:0000313" key="2">
    <source>
        <dbReference type="EMBL" id="KAH9522738.1"/>
    </source>
</evidence>
<dbReference type="EMBL" id="ASGP02000002">
    <property type="protein sequence ID" value="KAH9522738.1"/>
    <property type="molecule type" value="Genomic_DNA"/>
</dbReference>
<sequence>MELHDEESSHHYHQQQQFESSNNLRLRIHTEKEFNINIIQIQSWILSTIVMVSKLWMSIRYWHVEIIICLGS</sequence>
<proteinExistence type="predicted"/>